<evidence type="ECO:0000256" key="1">
    <source>
        <dbReference type="SAM" id="MobiDB-lite"/>
    </source>
</evidence>
<feature type="compositionally biased region" description="Low complexity" evidence="1">
    <location>
        <begin position="62"/>
        <end position="74"/>
    </location>
</feature>
<organism evidence="2 3">
    <name type="scientific">Austropuccinia psidii MF-1</name>
    <dbReference type="NCBI Taxonomy" id="1389203"/>
    <lineage>
        <taxon>Eukaryota</taxon>
        <taxon>Fungi</taxon>
        <taxon>Dikarya</taxon>
        <taxon>Basidiomycota</taxon>
        <taxon>Pucciniomycotina</taxon>
        <taxon>Pucciniomycetes</taxon>
        <taxon>Pucciniales</taxon>
        <taxon>Sphaerophragmiaceae</taxon>
        <taxon>Austropuccinia</taxon>
    </lineage>
</organism>
<accession>A0A9Q3J3C0</accession>
<evidence type="ECO:0000313" key="2">
    <source>
        <dbReference type="EMBL" id="MBW0554560.1"/>
    </source>
</evidence>
<evidence type="ECO:0000313" key="3">
    <source>
        <dbReference type="Proteomes" id="UP000765509"/>
    </source>
</evidence>
<proteinExistence type="predicted"/>
<dbReference type="AlphaFoldDB" id="A0A9Q3J3C0"/>
<keyword evidence="3" id="KW-1185">Reference proteome</keyword>
<dbReference type="EMBL" id="AVOT02061286">
    <property type="protein sequence ID" value="MBW0554560.1"/>
    <property type="molecule type" value="Genomic_DNA"/>
</dbReference>
<reference evidence="2" key="1">
    <citation type="submission" date="2021-03" db="EMBL/GenBank/DDBJ databases">
        <title>Draft genome sequence of rust myrtle Austropuccinia psidii MF-1, a brazilian biotype.</title>
        <authorList>
            <person name="Quecine M.C."/>
            <person name="Pachon D.M.R."/>
            <person name="Bonatelli M.L."/>
            <person name="Correr F.H."/>
            <person name="Franceschini L.M."/>
            <person name="Leite T.F."/>
            <person name="Margarido G.R.A."/>
            <person name="Almeida C.A."/>
            <person name="Ferrarezi J.A."/>
            <person name="Labate C.A."/>
        </authorList>
    </citation>
    <scope>NUCLEOTIDE SEQUENCE</scope>
    <source>
        <strain evidence="2">MF-1</strain>
    </source>
</reference>
<protein>
    <submittedName>
        <fullName evidence="2">Uncharacterized protein</fullName>
    </submittedName>
</protein>
<name>A0A9Q3J3C0_9BASI</name>
<gene>
    <name evidence="2" type="ORF">O181_094275</name>
</gene>
<feature type="region of interest" description="Disordered" evidence="1">
    <location>
        <begin position="60"/>
        <end position="94"/>
    </location>
</feature>
<sequence>MKDFSGIYTTLGIPIPLVNPSFLENPYYFGMPSMIFNSKGYPSTFSLSISPLSASNTIDCYSSDSSTSETQSSSNPEPHPLTTESITNSLISSAEHHRLSMSTDELDLSRTPCVPDPDIIPACPSWEQFLESTYPTQPPSLNESQT</sequence>
<comment type="caution">
    <text evidence="2">The sequence shown here is derived from an EMBL/GenBank/DDBJ whole genome shotgun (WGS) entry which is preliminary data.</text>
</comment>
<dbReference type="Proteomes" id="UP000765509">
    <property type="component" value="Unassembled WGS sequence"/>
</dbReference>
<feature type="compositionally biased region" description="Polar residues" evidence="1">
    <location>
        <begin position="82"/>
        <end position="92"/>
    </location>
</feature>